<dbReference type="EMBL" id="QBML01000013">
    <property type="protein sequence ID" value="PZO40804.1"/>
    <property type="molecule type" value="Genomic_DNA"/>
</dbReference>
<accession>A0A2W4W6J1</accession>
<name>A0A2W4W6J1_9CYAN</name>
<proteinExistence type="predicted"/>
<gene>
    <name evidence="1" type="ORF">DCF19_10860</name>
</gene>
<evidence type="ECO:0000313" key="1">
    <source>
        <dbReference type="EMBL" id="PZO40804.1"/>
    </source>
</evidence>
<evidence type="ECO:0008006" key="3">
    <source>
        <dbReference type="Google" id="ProtNLM"/>
    </source>
</evidence>
<protein>
    <recommendedName>
        <fullName evidence="3">DUF2281 domain-containing protein</fullName>
    </recommendedName>
</protein>
<evidence type="ECO:0000313" key="2">
    <source>
        <dbReference type="Proteomes" id="UP000249467"/>
    </source>
</evidence>
<organism evidence="1 2">
    <name type="scientific">Pseudanabaena frigida</name>
    <dbReference type="NCBI Taxonomy" id="945775"/>
    <lineage>
        <taxon>Bacteria</taxon>
        <taxon>Bacillati</taxon>
        <taxon>Cyanobacteriota</taxon>
        <taxon>Cyanophyceae</taxon>
        <taxon>Pseudanabaenales</taxon>
        <taxon>Pseudanabaenaceae</taxon>
        <taxon>Pseudanabaena</taxon>
    </lineage>
</organism>
<sequence>MTTITKESLKQELDHFNDEQLKQVADFIAFIKFQTKFTHQKTDVNQFANLYQEFAQEDRELAEAGISEYAELLNSEDKNESGTW</sequence>
<dbReference type="Proteomes" id="UP000249467">
    <property type="component" value="Unassembled WGS sequence"/>
</dbReference>
<dbReference type="AlphaFoldDB" id="A0A2W4W6J1"/>
<reference evidence="1 2" key="2">
    <citation type="submission" date="2018-06" db="EMBL/GenBank/DDBJ databases">
        <title>Metagenomic assembly of (sub)arctic Cyanobacteria and their associated microbiome from non-axenic cultures.</title>
        <authorList>
            <person name="Baurain D."/>
        </authorList>
    </citation>
    <scope>NUCLEOTIDE SEQUENCE [LARGE SCALE GENOMIC DNA]</scope>
    <source>
        <strain evidence="1">ULC066bin1</strain>
    </source>
</reference>
<comment type="caution">
    <text evidence="1">The sequence shown here is derived from an EMBL/GenBank/DDBJ whole genome shotgun (WGS) entry which is preliminary data.</text>
</comment>
<reference evidence="1 2" key="1">
    <citation type="submission" date="2018-04" db="EMBL/GenBank/DDBJ databases">
        <authorList>
            <person name="Go L.Y."/>
            <person name="Mitchell J.A."/>
        </authorList>
    </citation>
    <scope>NUCLEOTIDE SEQUENCE [LARGE SCALE GENOMIC DNA]</scope>
    <source>
        <strain evidence="1">ULC066bin1</strain>
    </source>
</reference>